<evidence type="ECO:0000256" key="3">
    <source>
        <dbReference type="ARBA" id="ARBA00022676"/>
    </source>
</evidence>
<feature type="transmembrane region" description="Helical" evidence="14">
    <location>
        <begin position="310"/>
        <end position="332"/>
    </location>
</feature>
<reference evidence="15" key="1">
    <citation type="submission" date="2021-10" db="EMBL/GenBank/DDBJ databases">
        <title>Tropical sea cucumber genome reveals ecological adaptation and Cuvierian tubules defense mechanism.</title>
        <authorList>
            <person name="Chen T."/>
        </authorList>
    </citation>
    <scope>NUCLEOTIDE SEQUENCE</scope>
    <source>
        <strain evidence="15">Nanhai2018</strain>
        <tissue evidence="15">Muscle</tissue>
    </source>
</reference>
<comment type="function">
    <text evidence="10">Glycosyltransferase which elongates the O-linked glucose attached to EGF-like repeats in the extracellular domain of Notch proteins by catalyzing the addition of xylose.</text>
</comment>
<dbReference type="EC" id="2.4.2.42" evidence="11"/>
<keyword evidence="3" id="KW-0328">Glycosyltransferase</keyword>
<dbReference type="Pfam" id="PF01501">
    <property type="entry name" value="Glyco_transf_8"/>
    <property type="match status" value="1"/>
</dbReference>
<feature type="compositionally biased region" description="Polar residues" evidence="13">
    <location>
        <begin position="72"/>
        <end position="87"/>
    </location>
</feature>
<dbReference type="InterPro" id="IPR029044">
    <property type="entry name" value="Nucleotide-diphossugar_trans"/>
</dbReference>
<evidence type="ECO:0000256" key="13">
    <source>
        <dbReference type="SAM" id="MobiDB-lite"/>
    </source>
</evidence>
<proteinExistence type="inferred from homology"/>
<keyword evidence="8 14" id="KW-0472">Membrane</keyword>
<evidence type="ECO:0000256" key="9">
    <source>
        <dbReference type="ARBA" id="ARBA00023180"/>
    </source>
</evidence>
<keyword evidence="5 14" id="KW-0812">Transmembrane</keyword>
<dbReference type="GO" id="GO:0140563">
    <property type="term" value="F:UDP-D-xylose:beta-D-glucoside alpha-1,3-D-xylosyltransferase activity"/>
    <property type="evidence" value="ECO:0007669"/>
    <property type="project" value="UniProtKB-EC"/>
</dbReference>
<evidence type="ECO:0000256" key="8">
    <source>
        <dbReference type="ARBA" id="ARBA00023136"/>
    </source>
</evidence>
<gene>
    <name evidence="15" type="ORF">HOLleu_04042</name>
</gene>
<dbReference type="AlphaFoldDB" id="A0A9Q1CRI6"/>
<accession>A0A9Q1CRI6</accession>
<dbReference type="GO" id="GO:0016020">
    <property type="term" value="C:membrane"/>
    <property type="evidence" value="ECO:0007669"/>
    <property type="project" value="UniProtKB-SubCell"/>
</dbReference>
<keyword evidence="9" id="KW-0325">Glycoprotein</keyword>
<evidence type="ECO:0000256" key="11">
    <source>
        <dbReference type="ARBA" id="ARBA00038854"/>
    </source>
</evidence>
<evidence type="ECO:0000313" key="16">
    <source>
        <dbReference type="Proteomes" id="UP001152320"/>
    </source>
</evidence>
<feature type="region of interest" description="Disordered" evidence="13">
    <location>
        <begin position="72"/>
        <end position="91"/>
    </location>
</feature>
<evidence type="ECO:0000256" key="14">
    <source>
        <dbReference type="SAM" id="Phobius"/>
    </source>
</evidence>
<evidence type="ECO:0000256" key="12">
    <source>
        <dbReference type="ARBA" id="ARBA00049181"/>
    </source>
</evidence>
<protein>
    <recommendedName>
        <fullName evidence="11">UDP-D-xylose:beta-D-glucoside alpha-1,3-D-xylosyltransferase</fullName>
        <ecNumber evidence="11">2.4.2.42</ecNumber>
    </recommendedName>
</protein>
<name>A0A9Q1CRI6_HOLLE</name>
<comment type="catalytic activity">
    <reaction evidence="12">
        <text>3-O-(beta-D-glucosyl)-L-seryl-[EGF-like domain protein] + UDP-alpha-D-xylose = 3-O-[alpha-D-xylosyl-(1-&gt;3)-beta-D-glucosyl]-L-seryl-[EGF-like domain protein] + UDP + H(+)</text>
        <dbReference type="Rhea" id="RHEA:56064"/>
        <dbReference type="Rhea" id="RHEA-COMP:14610"/>
        <dbReference type="Rhea" id="RHEA-COMP:14611"/>
        <dbReference type="ChEBI" id="CHEBI:15378"/>
        <dbReference type="ChEBI" id="CHEBI:57632"/>
        <dbReference type="ChEBI" id="CHEBI:58223"/>
        <dbReference type="ChEBI" id="CHEBI:140575"/>
        <dbReference type="ChEBI" id="CHEBI:140576"/>
        <dbReference type="EC" id="2.4.2.42"/>
    </reaction>
</comment>
<dbReference type="PANTHER" id="PTHR46012:SF2">
    <property type="entry name" value="IP22168P"/>
    <property type="match status" value="1"/>
</dbReference>
<evidence type="ECO:0000256" key="10">
    <source>
        <dbReference type="ARBA" id="ARBA00037301"/>
    </source>
</evidence>
<comment type="similarity">
    <text evidence="2">Belongs to the glycosyltransferase 8 family.</text>
</comment>
<dbReference type="EMBL" id="JAIZAY010000001">
    <property type="protein sequence ID" value="KAJ8050732.1"/>
    <property type="molecule type" value="Genomic_DNA"/>
</dbReference>
<evidence type="ECO:0000256" key="7">
    <source>
        <dbReference type="ARBA" id="ARBA00022989"/>
    </source>
</evidence>
<comment type="caution">
    <text evidence="15">The sequence shown here is derived from an EMBL/GenBank/DDBJ whole genome shotgun (WGS) entry which is preliminary data.</text>
</comment>
<feature type="transmembrane region" description="Helical" evidence="14">
    <location>
        <begin position="6"/>
        <end position="26"/>
    </location>
</feature>
<evidence type="ECO:0000256" key="2">
    <source>
        <dbReference type="ARBA" id="ARBA00006351"/>
    </source>
</evidence>
<evidence type="ECO:0000256" key="5">
    <source>
        <dbReference type="ARBA" id="ARBA00022692"/>
    </source>
</evidence>
<keyword evidence="6" id="KW-0735">Signal-anchor</keyword>
<organism evidence="15 16">
    <name type="scientific">Holothuria leucospilota</name>
    <name type="common">Black long sea cucumber</name>
    <name type="synonym">Mertensiothuria leucospilota</name>
    <dbReference type="NCBI Taxonomy" id="206669"/>
    <lineage>
        <taxon>Eukaryota</taxon>
        <taxon>Metazoa</taxon>
        <taxon>Echinodermata</taxon>
        <taxon>Eleutherozoa</taxon>
        <taxon>Echinozoa</taxon>
        <taxon>Holothuroidea</taxon>
        <taxon>Aspidochirotacea</taxon>
        <taxon>Aspidochirotida</taxon>
        <taxon>Holothuriidae</taxon>
        <taxon>Holothuria</taxon>
    </lineage>
</organism>
<dbReference type="InterPro" id="IPR002495">
    <property type="entry name" value="Glyco_trans_8"/>
</dbReference>
<sequence length="333" mass="38748">MGPYTSVKIFGFFILLVVLVVQFYFGSVALKQNPKKEGQEVLYRCQIRTSDDLTEKPVGCKKTKENRRNLFNTSTSWNDAGNNTNQVRSRKDRNKLYVTRTTDEFLKIPLQPDSLENVDIESCLDVFGNELLPLPEWTKCLVPLLVVSGIGRSFVIRNVKMRYLSNGTKYEVTMYIYNITYPSKENQGEWKDMFPQCTTQRLFIPDLLPKVDSVLYVDRDSLFISSPEKIWHFLSSFNSTQLAGVVAEHELSTIGWYNKQQIIPYYGKLGLNAGVILMNLTRMRNFKWSNRIIPLYWEYKSRLRLADQDLINLLFYFNPGMIICCLNCFTMVF</sequence>
<dbReference type="OrthoDB" id="6238971at2759"/>
<keyword evidence="16" id="KW-1185">Reference proteome</keyword>
<comment type="subcellular location">
    <subcellularLocation>
        <location evidence="1">Membrane</location>
        <topology evidence="1">Single-pass type II membrane protein</topology>
    </subcellularLocation>
</comment>
<dbReference type="Proteomes" id="UP001152320">
    <property type="component" value="Chromosome 1"/>
</dbReference>
<keyword evidence="7 14" id="KW-1133">Transmembrane helix</keyword>
<dbReference type="InterPro" id="IPR051993">
    <property type="entry name" value="Glycosyltransferase_8"/>
</dbReference>
<keyword evidence="4" id="KW-0808">Transferase</keyword>
<evidence type="ECO:0000256" key="1">
    <source>
        <dbReference type="ARBA" id="ARBA00004606"/>
    </source>
</evidence>
<dbReference type="SUPFAM" id="SSF53448">
    <property type="entry name" value="Nucleotide-diphospho-sugar transferases"/>
    <property type="match status" value="1"/>
</dbReference>
<evidence type="ECO:0000256" key="6">
    <source>
        <dbReference type="ARBA" id="ARBA00022968"/>
    </source>
</evidence>
<evidence type="ECO:0000256" key="4">
    <source>
        <dbReference type="ARBA" id="ARBA00022679"/>
    </source>
</evidence>
<dbReference type="GO" id="GO:0016266">
    <property type="term" value="P:protein O-linked glycosylation via N-acetyl-galactosamine"/>
    <property type="evidence" value="ECO:0007669"/>
    <property type="project" value="TreeGrafter"/>
</dbReference>
<dbReference type="Gene3D" id="3.90.550.10">
    <property type="entry name" value="Spore Coat Polysaccharide Biosynthesis Protein SpsA, Chain A"/>
    <property type="match status" value="1"/>
</dbReference>
<dbReference type="PANTHER" id="PTHR46012">
    <property type="entry name" value="IP22168P"/>
    <property type="match status" value="1"/>
</dbReference>
<evidence type="ECO:0000313" key="15">
    <source>
        <dbReference type="EMBL" id="KAJ8050732.1"/>
    </source>
</evidence>